<evidence type="ECO:0000256" key="15">
    <source>
        <dbReference type="ARBA" id="ARBA00023136"/>
    </source>
</evidence>
<keyword evidence="11" id="KW-0630">Potassium</keyword>
<evidence type="ECO:0000313" key="20">
    <source>
        <dbReference type="Proteomes" id="UP001283361"/>
    </source>
</evidence>
<gene>
    <name evidence="19" type="ORF">RRG08_003228</name>
</gene>
<keyword evidence="7 17" id="KW-0812">Transmembrane</keyword>
<dbReference type="GO" id="GO:0008273">
    <property type="term" value="F:calcium, potassium:sodium antiporter activity"/>
    <property type="evidence" value="ECO:0007669"/>
    <property type="project" value="TreeGrafter"/>
</dbReference>
<evidence type="ECO:0000313" key="19">
    <source>
        <dbReference type="EMBL" id="KAK3796508.1"/>
    </source>
</evidence>
<evidence type="ECO:0000259" key="18">
    <source>
        <dbReference type="Pfam" id="PF01699"/>
    </source>
</evidence>
<feature type="transmembrane region" description="Helical" evidence="17">
    <location>
        <begin position="371"/>
        <end position="401"/>
    </location>
</feature>
<organism evidence="19 20">
    <name type="scientific">Elysia crispata</name>
    <name type="common">lettuce slug</name>
    <dbReference type="NCBI Taxonomy" id="231223"/>
    <lineage>
        <taxon>Eukaryota</taxon>
        <taxon>Metazoa</taxon>
        <taxon>Spiralia</taxon>
        <taxon>Lophotrochozoa</taxon>
        <taxon>Mollusca</taxon>
        <taxon>Gastropoda</taxon>
        <taxon>Heterobranchia</taxon>
        <taxon>Euthyneura</taxon>
        <taxon>Panpulmonata</taxon>
        <taxon>Sacoglossa</taxon>
        <taxon>Placobranchoidea</taxon>
        <taxon>Plakobranchidae</taxon>
        <taxon>Elysia</taxon>
    </lineage>
</organism>
<protein>
    <recommendedName>
        <fullName evidence="18">Sodium/calcium exchanger membrane region domain-containing protein</fullName>
    </recommendedName>
</protein>
<feature type="domain" description="Sodium/calcium exchanger membrane region" evidence="18">
    <location>
        <begin position="101"/>
        <end position="243"/>
    </location>
</feature>
<evidence type="ECO:0000256" key="7">
    <source>
        <dbReference type="ARBA" id="ARBA00022692"/>
    </source>
</evidence>
<dbReference type="GO" id="GO:0015293">
    <property type="term" value="F:symporter activity"/>
    <property type="evidence" value="ECO:0007669"/>
    <property type="project" value="UniProtKB-KW"/>
</dbReference>
<feature type="transmembrane region" description="Helical" evidence="17">
    <location>
        <begin position="97"/>
        <end position="120"/>
    </location>
</feature>
<sequence length="541" mass="59820">MLGRRSFRPKVFLIWASALTLGLRGAGYLFDFLGNPSDLTASGHVVDSLGDPLPLEYSTADHGMSRHLLYMPNCTPRAVEQFPRDIFSQQQRKEGAILLHVVGVIYMFLALSIVCDSYFVPALEVLCDMLHLQTDVAGATFMAAGSSAPELATAVIGVFIAKDDVGLSTVVGSAIYNVMFVVSVCGLAANSAVQLSWWPLFRDCLAYLVSIVALIVVIMDEVIRWYESLMFLALYVLYIVFMFFNQPLEKYFVHRLRCFPPEASSVPDQVVVQYEKVSYSESHASENGNGSGAVSEASVQLTKNGRATSLESLSSNSEETATEIHKAAPEENPWHAPRGRCAYCIWLLSIPLNAVMYITIPDCRQDSMRKWFLVTFFMSLVWLSAFSFLMVWMITIIGFTVDIPDSVMSLTFVAFGVSLPDVVASVLVIKDGLGDMAVSNAVGSNVFDILVCLGIPWFLQTCVLSPGSTIQVYSEGLLYSSITLLSTVAILILGIHFNKWLLDKCISIVFMFVYIGYSILASMYELNVFGYFHPEECPSDY</sequence>
<dbReference type="FunFam" id="1.20.1420.30:FF:000009">
    <property type="entry name" value="sodium/potassium/calcium exchanger 5 isoform X2"/>
    <property type="match status" value="1"/>
</dbReference>
<dbReference type="PANTHER" id="PTHR10846">
    <property type="entry name" value="SODIUM/POTASSIUM/CALCIUM EXCHANGER"/>
    <property type="match status" value="1"/>
</dbReference>
<dbReference type="GO" id="GO:0005886">
    <property type="term" value="C:plasma membrane"/>
    <property type="evidence" value="ECO:0007669"/>
    <property type="project" value="TreeGrafter"/>
</dbReference>
<evidence type="ECO:0000256" key="4">
    <source>
        <dbReference type="ARBA" id="ARBA00022449"/>
    </source>
</evidence>
<feature type="transmembrane region" description="Helical" evidence="17">
    <location>
        <begin position="407"/>
        <end position="429"/>
    </location>
</feature>
<dbReference type="InterPro" id="IPR004481">
    <property type="entry name" value="K/Na/Ca-exchanger"/>
</dbReference>
<keyword evidence="12 17" id="KW-1133">Transmembrane helix</keyword>
<keyword evidence="14" id="KW-0406">Ion transport</keyword>
<keyword evidence="5" id="KW-0633">Potassium transport</keyword>
<evidence type="ECO:0000256" key="10">
    <source>
        <dbReference type="ARBA" id="ARBA00022847"/>
    </source>
</evidence>
<dbReference type="PANTHER" id="PTHR10846:SF74">
    <property type="entry name" value="SODIUM_POTASSIUM_CALCIUM EXCHANGER CG1090-RELATED"/>
    <property type="match status" value="1"/>
</dbReference>
<keyword evidence="10" id="KW-0769">Symport</keyword>
<keyword evidence="9" id="KW-0106">Calcium</keyword>
<evidence type="ECO:0000256" key="6">
    <source>
        <dbReference type="ARBA" id="ARBA00022568"/>
    </source>
</evidence>
<evidence type="ECO:0000256" key="2">
    <source>
        <dbReference type="ARBA" id="ARBA00005364"/>
    </source>
</evidence>
<keyword evidence="16" id="KW-0739">Sodium transport</keyword>
<evidence type="ECO:0000256" key="12">
    <source>
        <dbReference type="ARBA" id="ARBA00022989"/>
    </source>
</evidence>
<keyword evidence="4" id="KW-0050">Antiport</keyword>
<evidence type="ECO:0000256" key="13">
    <source>
        <dbReference type="ARBA" id="ARBA00023053"/>
    </source>
</evidence>
<dbReference type="Proteomes" id="UP001283361">
    <property type="component" value="Unassembled WGS sequence"/>
</dbReference>
<keyword evidence="13" id="KW-0915">Sodium</keyword>
<feature type="transmembrane region" description="Helical" evidence="17">
    <location>
        <begin position="167"/>
        <end position="188"/>
    </location>
</feature>
<dbReference type="NCBIfam" id="TIGR00367">
    <property type="entry name" value="calcium/sodium antiporter"/>
    <property type="match status" value="1"/>
</dbReference>
<dbReference type="GO" id="GO:0005262">
    <property type="term" value="F:calcium channel activity"/>
    <property type="evidence" value="ECO:0007669"/>
    <property type="project" value="TreeGrafter"/>
</dbReference>
<evidence type="ECO:0000256" key="16">
    <source>
        <dbReference type="ARBA" id="ARBA00023201"/>
    </source>
</evidence>
<dbReference type="Gene3D" id="1.20.1420.30">
    <property type="entry name" value="NCX, central ion-binding region"/>
    <property type="match status" value="2"/>
</dbReference>
<feature type="transmembrane region" description="Helical" evidence="17">
    <location>
        <begin position="225"/>
        <end position="245"/>
    </location>
</feature>
<evidence type="ECO:0000256" key="3">
    <source>
        <dbReference type="ARBA" id="ARBA00022448"/>
    </source>
</evidence>
<dbReference type="InterPro" id="IPR044880">
    <property type="entry name" value="NCX_ion-bd_dom_sf"/>
</dbReference>
<evidence type="ECO:0000256" key="14">
    <source>
        <dbReference type="ARBA" id="ARBA00023065"/>
    </source>
</evidence>
<evidence type="ECO:0000256" key="5">
    <source>
        <dbReference type="ARBA" id="ARBA00022538"/>
    </source>
</evidence>
<reference evidence="19" key="1">
    <citation type="journal article" date="2023" name="G3 (Bethesda)">
        <title>A reference genome for the long-term kleptoplast-retaining sea slug Elysia crispata morphotype clarki.</title>
        <authorList>
            <person name="Eastman K.E."/>
            <person name="Pendleton A.L."/>
            <person name="Shaikh M.A."/>
            <person name="Suttiyut T."/>
            <person name="Ogas R."/>
            <person name="Tomko P."/>
            <person name="Gavelis G."/>
            <person name="Widhalm J.R."/>
            <person name="Wisecaver J.H."/>
        </authorList>
    </citation>
    <scope>NUCLEOTIDE SEQUENCE</scope>
    <source>
        <strain evidence="19">ECLA1</strain>
    </source>
</reference>
<evidence type="ECO:0000256" key="9">
    <source>
        <dbReference type="ARBA" id="ARBA00022837"/>
    </source>
</evidence>
<dbReference type="Pfam" id="PF01699">
    <property type="entry name" value="Na_Ca_ex"/>
    <property type="match status" value="2"/>
</dbReference>
<accession>A0AAE1AYN8</accession>
<proteinExistence type="inferred from homology"/>
<dbReference type="GO" id="GO:0006874">
    <property type="term" value="P:intracellular calcium ion homeostasis"/>
    <property type="evidence" value="ECO:0007669"/>
    <property type="project" value="TreeGrafter"/>
</dbReference>
<feature type="transmembrane region" description="Helical" evidence="17">
    <location>
        <begin position="441"/>
        <end position="459"/>
    </location>
</feature>
<keyword evidence="6" id="KW-0109">Calcium transport</keyword>
<comment type="similarity">
    <text evidence="2">Belongs to the Ca(2+):cation antiporter (CaCA) (TC 2.A.19) family. SLC24A subfamily.</text>
</comment>
<keyword evidence="8" id="KW-0732">Signal</keyword>
<dbReference type="InterPro" id="IPR004837">
    <property type="entry name" value="NaCa_Exmemb"/>
</dbReference>
<evidence type="ECO:0000256" key="8">
    <source>
        <dbReference type="ARBA" id="ARBA00022729"/>
    </source>
</evidence>
<feature type="transmembrane region" description="Helical" evidence="17">
    <location>
        <begin position="200"/>
        <end position="219"/>
    </location>
</feature>
<feature type="transmembrane region" description="Helical" evidence="17">
    <location>
        <begin position="141"/>
        <end position="161"/>
    </location>
</feature>
<comment type="subcellular location">
    <subcellularLocation>
        <location evidence="1">Membrane</location>
        <topology evidence="1">Multi-pass membrane protein</topology>
    </subcellularLocation>
</comment>
<feature type="transmembrane region" description="Helical" evidence="17">
    <location>
        <begin position="479"/>
        <end position="498"/>
    </location>
</feature>
<evidence type="ECO:0000256" key="11">
    <source>
        <dbReference type="ARBA" id="ARBA00022958"/>
    </source>
</evidence>
<keyword evidence="20" id="KW-1185">Reference proteome</keyword>
<keyword evidence="15 17" id="KW-0472">Membrane</keyword>
<name>A0AAE1AYN8_9GAST</name>
<evidence type="ECO:0000256" key="1">
    <source>
        <dbReference type="ARBA" id="ARBA00004141"/>
    </source>
</evidence>
<dbReference type="FunFam" id="1.20.1420.30:FF:000018">
    <property type="entry name" value="Sodium/potassium/calcium exchanger 2"/>
    <property type="match status" value="1"/>
</dbReference>
<evidence type="ECO:0000256" key="17">
    <source>
        <dbReference type="SAM" id="Phobius"/>
    </source>
</evidence>
<dbReference type="AlphaFoldDB" id="A0AAE1AYN8"/>
<feature type="transmembrane region" description="Helical" evidence="17">
    <location>
        <begin position="505"/>
        <end position="524"/>
    </location>
</feature>
<keyword evidence="3" id="KW-0813">Transport</keyword>
<comment type="caution">
    <text evidence="19">The sequence shown here is derived from an EMBL/GenBank/DDBJ whole genome shotgun (WGS) entry which is preliminary data.</text>
</comment>
<feature type="domain" description="Sodium/calcium exchanger membrane region" evidence="18">
    <location>
        <begin position="372"/>
        <end position="521"/>
    </location>
</feature>
<dbReference type="EMBL" id="JAWDGP010000875">
    <property type="protein sequence ID" value="KAK3796508.1"/>
    <property type="molecule type" value="Genomic_DNA"/>
</dbReference>